<dbReference type="SUPFAM" id="SSF89796">
    <property type="entry name" value="CoA-transferase family III (CaiB/BaiF)"/>
    <property type="match status" value="1"/>
</dbReference>
<dbReference type="PANTHER" id="PTHR48228">
    <property type="entry name" value="SUCCINYL-COA--D-CITRAMALATE COA-TRANSFERASE"/>
    <property type="match status" value="1"/>
</dbReference>
<gene>
    <name evidence="2" type="ORF">HGA13_07890</name>
</gene>
<keyword evidence="3" id="KW-1185">Reference proteome</keyword>
<dbReference type="InterPro" id="IPR003673">
    <property type="entry name" value="CoA-Trfase_fam_III"/>
</dbReference>
<dbReference type="PANTHER" id="PTHR48228:SF5">
    <property type="entry name" value="ALPHA-METHYLACYL-COA RACEMASE"/>
    <property type="match status" value="1"/>
</dbReference>
<dbReference type="InterPro" id="IPR050509">
    <property type="entry name" value="CoA-transferase_III"/>
</dbReference>
<evidence type="ECO:0000313" key="2">
    <source>
        <dbReference type="EMBL" id="NKY32994.1"/>
    </source>
</evidence>
<name>A0A846XGI5_9NOCA</name>
<feature type="region of interest" description="Disordered" evidence="1">
    <location>
        <begin position="352"/>
        <end position="378"/>
    </location>
</feature>
<proteinExistence type="predicted"/>
<sequence>MTATTGPLAGVRVLDMTRLAPGPYASMLLADLGADVIVIGGGRSGLPVPAVSRGKEFISLDLKTADGRQALRTLVSEVDVFMEGFRPRVADRLGAGYAELSALNPGLVYCSVTGYGQSGPMAQRAGHDINYLAIGGALGTFGPSDQPPVPPLNLVADFAGGGLLSAFGIVAALYDRTRTGKGRYIDSAMVDGVLSMMGMNFADWQTPTLPGRGRGVLAGSMPFYRCYCCSDGRYVAVGALEVAFFERLWTTLDLGVVPDHFDQSTWDLIEKSLTAAFEKKTMAEWTAVFADVDACVTPVLEPHELSTFDQIATRDPEFSLDSVPVVPVFSDGPKRRVTDTRVKTEEVLRRAGLPEDSAHRAAAGGTPPSVTGLSWPPL</sequence>
<evidence type="ECO:0000256" key="1">
    <source>
        <dbReference type="SAM" id="MobiDB-lite"/>
    </source>
</evidence>
<keyword evidence="2" id="KW-0808">Transferase</keyword>
<dbReference type="Proteomes" id="UP000565715">
    <property type="component" value="Unassembled WGS sequence"/>
</dbReference>
<dbReference type="EMBL" id="JAAXOO010000002">
    <property type="protein sequence ID" value="NKY32994.1"/>
    <property type="molecule type" value="Genomic_DNA"/>
</dbReference>
<dbReference type="InterPro" id="IPR044855">
    <property type="entry name" value="CoA-Trfase_III_dom3_sf"/>
</dbReference>
<accession>A0A846XGI5</accession>
<dbReference type="AlphaFoldDB" id="A0A846XGI5"/>
<dbReference type="Gene3D" id="3.30.1540.10">
    <property type="entry name" value="formyl-coa transferase, domain 3"/>
    <property type="match status" value="1"/>
</dbReference>
<protein>
    <submittedName>
        <fullName evidence="2">CoA transferase</fullName>
    </submittedName>
</protein>
<dbReference type="GO" id="GO:0016740">
    <property type="term" value="F:transferase activity"/>
    <property type="evidence" value="ECO:0007669"/>
    <property type="project" value="UniProtKB-KW"/>
</dbReference>
<dbReference type="Pfam" id="PF02515">
    <property type="entry name" value="CoA_transf_3"/>
    <property type="match status" value="1"/>
</dbReference>
<organism evidence="2 3">
    <name type="scientific">Nocardia speluncae</name>
    <dbReference type="NCBI Taxonomy" id="419477"/>
    <lineage>
        <taxon>Bacteria</taxon>
        <taxon>Bacillati</taxon>
        <taxon>Actinomycetota</taxon>
        <taxon>Actinomycetes</taxon>
        <taxon>Mycobacteriales</taxon>
        <taxon>Nocardiaceae</taxon>
        <taxon>Nocardia</taxon>
    </lineage>
</organism>
<evidence type="ECO:0000313" key="3">
    <source>
        <dbReference type="Proteomes" id="UP000565715"/>
    </source>
</evidence>
<dbReference type="RefSeq" id="WP_084471510.1">
    <property type="nucleotide sequence ID" value="NZ_JAAXOO010000002.1"/>
</dbReference>
<dbReference type="Gene3D" id="3.40.50.10540">
    <property type="entry name" value="Crotonobetainyl-coa:carnitine coa-transferase, domain 1"/>
    <property type="match status" value="1"/>
</dbReference>
<comment type="caution">
    <text evidence="2">The sequence shown here is derived from an EMBL/GenBank/DDBJ whole genome shotgun (WGS) entry which is preliminary data.</text>
</comment>
<dbReference type="InterPro" id="IPR023606">
    <property type="entry name" value="CoA-Trfase_III_dom_1_sf"/>
</dbReference>
<reference evidence="2 3" key="1">
    <citation type="submission" date="2020-04" db="EMBL/GenBank/DDBJ databases">
        <title>MicrobeNet Type strains.</title>
        <authorList>
            <person name="Nicholson A.C."/>
        </authorList>
    </citation>
    <scope>NUCLEOTIDE SEQUENCE [LARGE SCALE GENOMIC DNA]</scope>
    <source>
        <strain evidence="2 3">DSM 45078</strain>
    </source>
</reference>